<feature type="compositionally biased region" description="Polar residues" evidence="1">
    <location>
        <begin position="30"/>
        <end position="52"/>
    </location>
</feature>
<dbReference type="Proteomes" id="UP000663828">
    <property type="component" value="Unassembled WGS sequence"/>
</dbReference>
<dbReference type="AlphaFoldDB" id="A0A816E9N4"/>
<dbReference type="EMBL" id="CAJNOR010009681">
    <property type="protein sequence ID" value="CAF1647094.1"/>
    <property type="molecule type" value="Genomic_DNA"/>
</dbReference>
<evidence type="ECO:0000313" key="3">
    <source>
        <dbReference type="EMBL" id="CAF1647094.1"/>
    </source>
</evidence>
<gene>
    <name evidence="2" type="ORF">EDS130_LOCUS42113</name>
    <name evidence="3" type="ORF">XAT740_LOCUS54310</name>
</gene>
<sequence length="292" mass="32803">MSNYKVPVGLHNLVGNTNLGGFTSTELVNSQGRGKVSDSNRLSRTNDASEPSFSMPDPLKTIINKYEISKPMAKRLNVLRDYEIVIVCDDSGSMNTRDGSTQCTRWETLRYIAQIVMEIGMVFDSNGVDIHFLNAATYKNVKDSTVVDKAFARSPSGYTPLTPVLTKIFQSNLAKVGRDKKLLVFVCTDGVPTDADGNESIPELQHVMEKVRNVSTTYVSFLICTDETETVDYLDEWDREMENIDVTSNYETERQKVRKYRGSRYRFTFGDYVVKALVGAIDPEIDALNEPN</sequence>
<comment type="caution">
    <text evidence="3">The sequence shown here is derived from an EMBL/GenBank/DDBJ whole genome shotgun (WGS) entry which is preliminary data.</text>
</comment>
<dbReference type="Gene3D" id="3.40.50.410">
    <property type="entry name" value="von Willebrand factor, type A domain"/>
    <property type="match status" value="1"/>
</dbReference>
<protein>
    <recommendedName>
        <fullName evidence="5">VWFA domain-containing protein</fullName>
    </recommendedName>
</protein>
<organism evidence="3 4">
    <name type="scientific">Adineta ricciae</name>
    <name type="common">Rotifer</name>
    <dbReference type="NCBI Taxonomy" id="249248"/>
    <lineage>
        <taxon>Eukaryota</taxon>
        <taxon>Metazoa</taxon>
        <taxon>Spiralia</taxon>
        <taxon>Gnathifera</taxon>
        <taxon>Rotifera</taxon>
        <taxon>Eurotatoria</taxon>
        <taxon>Bdelloidea</taxon>
        <taxon>Adinetida</taxon>
        <taxon>Adinetidae</taxon>
        <taxon>Adineta</taxon>
    </lineage>
</organism>
<evidence type="ECO:0000313" key="4">
    <source>
        <dbReference type="Proteomes" id="UP000663828"/>
    </source>
</evidence>
<dbReference type="PANTHER" id="PTHR34706:SF1">
    <property type="entry name" value="VWFA DOMAIN-CONTAINING PROTEIN"/>
    <property type="match status" value="1"/>
</dbReference>
<dbReference type="InterPro" id="IPR036465">
    <property type="entry name" value="vWFA_dom_sf"/>
</dbReference>
<dbReference type="EMBL" id="CAJNOJ010000594">
    <property type="protein sequence ID" value="CAF1492578.1"/>
    <property type="molecule type" value="Genomic_DNA"/>
</dbReference>
<accession>A0A816E9N4</accession>
<dbReference type="SUPFAM" id="SSF53300">
    <property type="entry name" value="vWA-like"/>
    <property type="match status" value="1"/>
</dbReference>
<feature type="region of interest" description="Disordered" evidence="1">
    <location>
        <begin position="30"/>
        <end position="54"/>
    </location>
</feature>
<dbReference type="Proteomes" id="UP000663852">
    <property type="component" value="Unassembled WGS sequence"/>
</dbReference>
<evidence type="ECO:0008006" key="5">
    <source>
        <dbReference type="Google" id="ProtNLM"/>
    </source>
</evidence>
<evidence type="ECO:0000256" key="1">
    <source>
        <dbReference type="SAM" id="MobiDB-lite"/>
    </source>
</evidence>
<reference evidence="3" key="1">
    <citation type="submission" date="2021-02" db="EMBL/GenBank/DDBJ databases">
        <authorList>
            <person name="Nowell W R."/>
        </authorList>
    </citation>
    <scope>NUCLEOTIDE SEQUENCE</scope>
</reference>
<proteinExistence type="predicted"/>
<name>A0A816E9N4_ADIRI</name>
<evidence type="ECO:0000313" key="2">
    <source>
        <dbReference type="EMBL" id="CAF1492578.1"/>
    </source>
</evidence>
<dbReference type="PANTHER" id="PTHR34706">
    <property type="entry name" value="SLR1338 PROTEIN"/>
    <property type="match status" value="1"/>
</dbReference>
<dbReference type="OrthoDB" id="2142040at2759"/>
<keyword evidence="4" id="KW-1185">Reference proteome</keyword>